<sequence length="325" mass="38064">MVANTPHDDLLRQDPEIIRPAGFITINPKHGTKHYIRTTSGPPVTARPTRLAPDCLQIVKQEFEEMLRKGIVHRSKSIWSSPLHLMRKKDDGWRPCNDYRTLNARTISDRYPIRYIQDFTYQLLGFQMFFKIDLAKAYNQIPFQEEDIPKTHIITPFELFKFPFMTVGLRNATNIYQRFIDEVLQGLDFTYGYLNDILVFCKTEEQHYEHLEMVFKRLHYIAQFTTDVCHIAGQDNIVADALSRIETICNSLDYKALADDQDRDPELKNLLIKVTIDRSKLAYMARTVDPQSWKEPEEYKVNLHPSKQLVETLPDRQSKPTPNPF</sequence>
<keyword evidence="4" id="KW-1185">Reference proteome</keyword>
<dbReference type="InterPro" id="IPR000477">
    <property type="entry name" value="RT_dom"/>
</dbReference>
<dbReference type="EMBL" id="BGZK01000098">
    <property type="protein sequence ID" value="GBP18502.1"/>
    <property type="molecule type" value="Genomic_DNA"/>
</dbReference>
<organism evidence="3 4">
    <name type="scientific">Eumeta variegata</name>
    <name type="common">Bagworm moth</name>
    <name type="synonym">Eumeta japonica</name>
    <dbReference type="NCBI Taxonomy" id="151549"/>
    <lineage>
        <taxon>Eukaryota</taxon>
        <taxon>Metazoa</taxon>
        <taxon>Ecdysozoa</taxon>
        <taxon>Arthropoda</taxon>
        <taxon>Hexapoda</taxon>
        <taxon>Insecta</taxon>
        <taxon>Pterygota</taxon>
        <taxon>Neoptera</taxon>
        <taxon>Endopterygota</taxon>
        <taxon>Lepidoptera</taxon>
        <taxon>Glossata</taxon>
        <taxon>Ditrysia</taxon>
        <taxon>Tineoidea</taxon>
        <taxon>Psychidae</taxon>
        <taxon>Oiketicinae</taxon>
        <taxon>Eumeta</taxon>
    </lineage>
</organism>
<evidence type="ECO:0000313" key="4">
    <source>
        <dbReference type="Proteomes" id="UP000299102"/>
    </source>
</evidence>
<protein>
    <recommendedName>
        <fullName evidence="2">Reverse transcriptase domain-containing protein</fullName>
    </recommendedName>
</protein>
<dbReference type="AlphaFoldDB" id="A0A4C1TWU7"/>
<dbReference type="PANTHER" id="PTHR24559:SF444">
    <property type="entry name" value="REVERSE TRANSCRIPTASE DOMAIN-CONTAINING PROTEIN"/>
    <property type="match status" value="1"/>
</dbReference>
<gene>
    <name evidence="3" type="ORF">EVAR_12963_1</name>
</gene>
<name>A0A4C1TWU7_EUMVA</name>
<feature type="region of interest" description="Disordered" evidence="1">
    <location>
        <begin position="304"/>
        <end position="325"/>
    </location>
</feature>
<dbReference type="Pfam" id="PF00078">
    <property type="entry name" value="RVT_1"/>
    <property type="match status" value="1"/>
</dbReference>
<accession>A0A4C1TWU7</accession>
<dbReference type="CDD" id="cd01647">
    <property type="entry name" value="RT_LTR"/>
    <property type="match status" value="1"/>
</dbReference>
<dbReference type="InterPro" id="IPR053134">
    <property type="entry name" value="RNA-dir_DNA_polymerase"/>
</dbReference>
<dbReference type="PANTHER" id="PTHR24559">
    <property type="entry name" value="TRANSPOSON TY3-I GAG-POL POLYPROTEIN"/>
    <property type="match status" value="1"/>
</dbReference>
<dbReference type="SUPFAM" id="SSF56672">
    <property type="entry name" value="DNA/RNA polymerases"/>
    <property type="match status" value="1"/>
</dbReference>
<dbReference type="Gene3D" id="3.30.70.270">
    <property type="match status" value="1"/>
</dbReference>
<dbReference type="GO" id="GO:0071897">
    <property type="term" value="P:DNA biosynthetic process"/>
    <property type="evidence" value="ECO:0007669"/>
    <property type="project" value="UniProtKB-ARBA"/>
</dbReference>
<comment type="caution">
    <text evidence="3">The sequence shown here is derived from an EMBL/GenBank/DDBJ whole genome shotgun (WGS) entry which is preliminary data.</text>
</comment>
<evidence type="ECO:0000256" key="1">
    <source>
        <dbReference type="SAM" id="MobiDB-lite"/>
    </source>
</evidence>
<dbReference type="STRING" id="151549.A0A4C1TWU7"/>
<dbReference type="Gene3D" id="3.10.10.10">
    <property type="entry name" value="HIV Type 1 Reverse Transcriptase, subunit A, domain 1"/>
    <property type="match status" value="1"/>
</dbReference>
<dbReference type="InterPro" id="IPR043502">
    <property type="entry name" value="DNA/RNA_pol_sf"/>
</dbReference>
<dbReference type="InterPro" id="IPR043128">
    <property type="entry name" value="Rev_trsase/Diguanyl_cyclase"/>
</dbReference>
<dbReference type="Proteomes" id="UP000299102">
    <property type="component" value="Unassembled WGS sequence"/>
</dbReference>
<feature type="domain" description="Reverse transcriptase" evidence="2">
    <location>
        <begin position="87"/>
        <end position="219"/>
    </location>
</feature>
<evidence type="ECO:0000313" key="3">
    <source>
        <dbReference type="EMBL" id="GBP18502.1"/>
    </source>
</evidence>
<evidence type="ECO:0000259" key="2">
    <source>
        <dbReference type="Pfam" id="PF00078"/>
    </source>
</evidence>
<dbReference type="OrthoDB" id="41323at2759"/>
<proteinExistence type="predicted"/>
<reference evidence="3 4" key="1">
    <citation type="journal article" date="2019" name="Commun. Biol.">
        <title>The bagworm genome reveals a unique fibroin gene that provides high tensile strength.</title>
        <authorList>
            <person name="Kono N."/>
            <person name="Nakamura H."/>
            <person name="Ohtoshi R."/>
            <person name="Tomita M."/>
            <person name="Numata K."/>
            <person name="Arakawa K."/>
        </authorList>
    </citation>
    <scope>NUCLEOTIDE SEQUENCE [LARGE SCALE GENOMIC DNA]</scope>
</reference>